<feature type="domain" description="Guanylate cyclase" evidence="23">
    <location>
        <begin position="329"/>
        <end position="456"/>
    </location>
</feature>
<evidence type="ECO:0000313" key="25">
    <source>
        <dbReference type="Proteomes" id="UP000272942"/>
    </source>
</evidence>
<evidence type="ECO:0000256" key="10">
    <source>
        <dbReference type="ARBA" id="ARBA00022741"/>
    </source>
</evidence>
<dbReference type="PANTHER" id="PTHR45627">
    <property type="entry name" value="ADENYLATE CYCLASE TYPE 1"/>
    <property type="match status" value="1"/>
</dbReference>
<evidence type="ECO:0000313" key="24">
    <source>
        <dbReference type="EMBL" id="VDP90603.1"/>
    </source>
</evidence>
<feature type="transmembrane region" description="Helical" evidence="22">
    <location>
        <begin position="162"/>
        <end position="182"/>
    </location>
</feature>
<keyword evidence="17" id="KW-0456">Lyase</keyword>
<comment type="cofactor">
    <cofactor evidence="3">
        <name>Mg(2+)</name>
        <dbReference type="ChEBI" id="CHEBI:18420"/>
    </cofactor>
</comment>
<dbReference type="Gene3D" id="3.30.70.1230">
    <property type="entry name" value="Nucleotide cyclase"/>
    <property type="match status" value="2"/>
</dbReference>
<evidence type="ECO:0000256" key="6">
    <source>
        <dbReference type="ARBA" id="ARBA00022475"/>
    </source>
</evidence>
<evidence type="ECO:0000256" key="19">
    <source>
        <dbReference type="ARBA" id="ARBA00081225"/>
    </source>
</evidence>
<evidence type="ECO:0000256" key="20">
    <source>
        <dbReference type="ARBA" id="ARBA00081232"/>
    </source>
</evidence>
<feature type="domain" description="Guanylate cyclase" evidence="23">
    <location>
        <begin position="916"/>
        <end position="1059"/>
    </location>
</feature>
<comment type="catalytic activity">
    <reaction evidence="1">
        <text>ATP = 3',5'-cyclic AMP + diphosphate</text>
        <dbReference type="Rhea" id="RHEA:15389"/>
        <dbReference type="ChEBI" id="CHEBI:30616"/>
        <dbReference type="ChEBI" id="CHEBI:33019"/>
        <dbReference type="ChEBI" id="CHEBI:58165"/>
        <dbReference type="EC" id="4.6.1.1"/>
    </reaction>
</comment>
<organism evidence="26">
    <name type="scientific">Echinostoma caproni</name>
    <dbReference type="NCBI Taxonomy" id="27848"/>
    <lineage>
        <taxon>Eukaryota</taxon>
        <taxon>Metazoa</taxon>
        <taxon>Spiralia</taxon>
        <taxon>Lophotrochozoa</taxon>
        <taxon>Platyhelminthes</taxon>
        <taxon>Trematoda</taxon>
        <taxon>Digenea</taxon>
        <taxon>Plagiorchiida</taxon>
        <taxon>Echinostomata</taxon>
        <taxon>Echinostomatoidea</taxon>
        <taxon>Echinostomatidae</taxon>
        <taxon>Echinostoma</taxon>
    </lineage>
</organism>
<feature type="transmembrane region" description="Helical" evidence="22">
    <location>
        <begin position="105"/>
        <end position="124"/>
    </location>
</feature>
<evidence type="ECO:0000256" key="7">
    <source>
        <dbReference type="ARBA" id="ARBA00022692"/>
    </source>
</evidence>
<dbReference type="GO" id="GO:0005886">
    <property type="term" value="C:plasma membrane"/>
    <property type="evidence" value="ECO:0007669"/>
    <property type="project" value="UniProtKB-SubCell"/>
</dbReference>
<feature type="transmembrane region" description="Helical" evidence="22">
    <location>
        <begin position="649"/>
        <end position="673"/>
    </location>
</feature>
<comment type="subcellular location">
    <subcellularLocation>
        <location evidence="4">Cell membrane</location>
        <topology evidence="4">Multi-pass membrane protein</topology>
    </subcellularLocation>
</comment>
<reference evidence="24 25" key="2">
    <citation type="submission" date="2018-11" db="EMBL/GenBank/DDBJ databases">
        <authorList>
            <consortium name="Pathogen Informatics"/>
        </authorList>
    </citation>
    <scope>NUCLEOTIDE SEQUENCE [LARGE SCALE GENOMIC DNA]</scope>
    <source>
        <strain evidence="24 25">Egypt</strain>
    </source>
</reference>
<keyword evidence="10" id="KW-0547">Nucleotide-binding</keyword>
<evidence type="ECO:0000256" key="4">
    <source>
        <dbReference type="ARBA" id="ARBA00004651"/>
    </source>
</evidence>
<evidence type="ECO:0000256" key="5">
    <source>
        <dbReference type="ARBA" id="ARBA00012201"/>
    </source>
</evidence>
<dbReference type="GO" id="GO:0035556">
    <property type="term" value="P:intracellular signal transduction"/>
    <property type="evidence" value="ECO:0007669"/>
    <property type="project" value="InterPro"/>
</dbReference>
<evidence type="ECO:0000313" key="26">
    <source>
        <dbReference type="WBParaSite" id="ECPE_0001337001-mRNA-1"/>
    </source>
</evidence>
<dbReference type="GO" id="GO:0004016">
    <property type="term" value="F:adenylate cyclase activity"/>
    <property type="evidence" value="ECO:0007669"/>
    <property type="project" value="UniProtKB-EC"/>
</dbReference>
<gene>
    <name evidence="24" type="ORF">ECPE_LOCUS13331</name>
</gene>
<dbReference type="EC" id="4.6.1.1" evidence="5"/>
<reference evidence="26" key="1">
    <citation type="submission" date="2016-06" db="UniProtKB">
        <authorList>
            <consortium name="WormBaseParasite"/>
        </authorList>
    </citation>
    <scope>IDENTIFICATION</scope>
</reference>
<evidence type="ECO:0000256" key="16">
    <source>
        <dbReference type="ARBA" id="ARBA00023211"/>
    </source>
</evidence>
<evidence type="ECO:0000256" key="2">
    <source>
        <dbReference type="ARBA" id="ARBA00001936"/>
    </source>
</evidence>
<dbReference type="Proteomes" id="UP000272942">
    <property type="component" value="Unassembled WGS sequence"/>
</dbReference>
<protein>
    <recommendedName>
        <fullName evidence="18">Adenylate cyclase type 9</fullName>
        <ecNumber evidence="5">4.6.1.1</ecNumber>
    </recommendedName>
    <alternativeName>
        <fullName evidence="21">ATP pyrophosphate-lyase 9</fullName>
    </alternativeName>
    <alternativeName>
        <fullName evidence="19">Adenylate cyclase type IX</fullName>
    </alternativeName>
    <alternativeName>
        <fullName evidence="20">Adenylyl cyclase 9</fullName>
    </alternativeName>
</protein>
<dbReference type="Pfam" id="PF00211">
    <property type="entry name" value="Guanylate_cyc"/>
    <property type="match status" value="2"/>
</dbReference>
<dbReference type="SMART" id="SM00044">
    <property type="entry name" value="CYCc"/>
    <property type="match status" value="2"/>
</dbReference>
<dbReference type="GO" id="GO:0005524">
    <property type="term" value="F:ATP binding"/>
    <property type="evidence" value="ECO:0007669"/>
    <property type="project" value="UniProtKB-KW"/>
</dbReference>
<evidence type="ECO:0000256" key="22">
    <source>
        <dbReference type="SAM" id="Phobius"/>
    </source>
</evidence>
<dbReference type="InterPro" id="IPR001054">
    <property type="entry name" value="A/G_cyclase"/>
</dbReference>
<evidence type="ECO:0000256" key="3">
    <source>
        <dbReference type="ARBA" id="ARBA00001946"/>
    </source>
</evidence>
<evidence type="ECO:0000256" key="17">
    <source>
        <dbReference type="ARBA" id="ARBA00023239"/>
    </source>
</evidence>
<keyword evidence="25" id="KW-1185">Reference proteome</keyword>
<dbReference type="GO" id="GO:0046872">
    <property type="term" value="F:metal ion binding"/>
    <property type="evidence" value="ECO:0007669"/>
    <property type="project" value="UniProtKB-KW"/>
</dbReference>
<keyword evidence="9" id="KW-0677">Repeat</keyword>
<dbReference type="InterPro" id="IPR029787">
    <property type="entry name" value="Nucleotide_cyclase"/>
</dbReference>
<proteinExistence type="predicted"/>
<evidence type="ECO:0000256" key="14">
    <source>
        <dbReference type="ARBA" id="ARBA00023136"/>
    </source>
</evidence>
<dbReference type="FunFam" id="3.30.70.1230:FF:000008">
    <property type="entry name" value="Adenylate cyclase type 9"/>
    <property type="match status" value="1"/>
</dbReference>
<keyword evidence="11" id="KW-0067">ATP-binding</keyword>
<dbReference type="OrthoDB" id="2107370at2759"/>
<feature type="transmembrane region" description="Helical" evidence="22">
    <location>
        <begin position="685"/>
        <end position="709"/>
    </location>
</feature>
<dbReference type="FunFam" id="3.30.70.1230:FF:000014">
    <property type="entry name" value="adenylate cyclase type 9"/>
    <property type="match status" value="1"/>
</dbReference>
<dbReference type="GO" id="GO:0007189">
    <property type="term" value="P:adenylate cyclase-activating G protein-coupled receptor signaling pathway"/>
    <property type="evidence" value="ECO:0007669"/>
    <property type="project" value="TreeGrafter"/>
</dbReference>
<dbReference type="EMBL" id="UZAN01054833">
    <property type="protein sequence ID" value="VDP90603.1"/>
    <property type="molecule type" value="Genomic_DNA"/>
</dbReference>
<keyword evidence="16" id="KW-0464">Manganese</keyword>
<sequence length="1105" mass="126563">MMEAGRASRTPERNLLHGHVLYDIFGDNTKGYDIFERFFIALRYALNKMHAQSQLITDYLHNVLMWETKSNFRLSLSVVILTIILHIAEATLLHPVSVYFPTSEICTLFFIILCLYLFTFRQLQYGTYRFLSWGLCIFMFALSCWSRCVLIRRDSRRYTNSFAIIVCSVILLPVSKPVALIISVMNFCMQILIQCHRTRDLDVSRYSTNYYSNMSWIYFDNFRRYNVLSESDFKPVAEFIAGAILQFLGFLLGIYVDCWNGIRRQIVFYRLSKNVRIRNAAQAALVDKVRWIEAIMPAQVTADFYQIQKRNEEAGKTMWVYNRVFDPVSILFADIVGFTKMSSNKSAIQLVTLLNDLFSRFDELCQLTRCEKIGTLGDCYYCVSGCPEPRVDHAQCCVEMGLGMCRIIKVFNCDHQETVNMRVGVHTGRVNAAIIGAQRFRYDVYSYDVIVANLMESSGQPGRVHISESTYNLVKSVYNVAPGEDMLIKREERSGIAGLALTTKTMKTYFVDPRSSILRRRHERFRAHVQLRAVDTDLLSEPVQIVADTKRETISARRTPSYARFSRGQMSLTGAQHTSIFCQREMARLEQDIELIQNLQTDSERQINLFRSPPLNPLMLNFLHHETEWHYRTHTVHHKVPTYIESLKVAILSDSLALTSVHIVITCICVLAHKLTPDWNGIYAMYYLAVLMFALVLLCLLLFSSTMYADQCQSPQLKQIYLCVAHNYGREVLIALLSTAPTISFLIFRQAIVTEHCISDYIGLFENLCWLCVLIHGLPQSSATWCRLICCVTCSVCIHKSYRPTRAQVRFCAWADDFVFGLSVRGLRHMHVLDFLFCIALVSIIARESERNCRLCFYVTRESEIASDLSDITVQEAQQLLFNIIPKYVYDELQTNGRENFSGSAFSYATLVPNAGVMFACVANFFSNYYREDYKGGEGALILLNSIMCTFDELLNRPEMKDVEKIKTINDCYMAAAGLNSAAVGRNPNKREHLILLMEYCHLVKEALDQFNALYIIGTDNFTVKIGYNFGPVTAGIIGTTKPLYDIWGDTVNVASRMYSTGLPGEIQVAEHVVPVLSDFFLFEFRGNVFVKGKGDMRTYVCRRK</sequence>
<comment type="cofactor">
    <cofactor evidence="2">
        <name>Mn(2+)</name>
        <dbReference type="ChEBI" id="CHEBI:29035"/>
    </cofactor>
</comment>
<dbReference type="GO" id="GO:0006171">
    <property type="term" value="P:cAMP biosynthetic process"/>
    <property type="evidence" value="ECO:0007669"/>
    <property type="project" value="UniProtKB-ARBA"/>
</dbReference>
<keyword evidence="6" id="KW-1003">Cell membrane</keyword>
<keyword evidence="12" id="KW-0460">Magnesium</keyword>
<name>A0A183B296_9TREM</name>
<evidence type="ECO:0000256" key="11">
    <source>
        <dbReference type="ARBA" id="ARBA00022840"/>
    </source>
</evidence>
<keyword evidence="7 22" id="KW-0812">Transmembrane</keyword>
<evidence type="ECO:0000256" key="15">
    <source>
        <dbReference type="ARBA" id="ARBA00023180"/>
    </source>
</evidence>
<evidence type="ECO:0000259" key="23">
    <source>
        <dbReference type="PROSITE" id="PS50125"/>
    </source>
</evidence>
<keyword evidence="14 22" id="KW-0472">Membrane</keyword>
<dbReference type="PROSITE" id="PS50125">
    <property type="entry name" value="GUANYLATE_CYCLASE_2"/>
    <property type="match status" value="2"/>
</dbReference>
<dbReference type="AlphaFoldDB" id="A0A183B296"/>
<evidence type="ECO:0000256" key="13">
    <source>
        <dbReference type="ARBA" id="ARBA00022989"/>
    </source>
</evidence>
<evidence type="ECO:0000256" key="12">
    <source>
        <dbReference type="ARBA" id="ARBA00022842"/>
    </source>
</evidence>
<dbReference type="PANTHER" id="PTHR45627:SF8">
    <property type="entry name" value="ADENYLATE CYCLASE TYPE 9"/>
    <property type="match status" value="1"/>
</dbReference>
<evidence type="ECO:0000256" key="18">
    <source>
        <dbReference type="ARBA" id="ARBA00070496"/>
    </source>
</evidence>
<dbReference type="SUPFAM" id="SSF55073">
    <property type="entry name" value="Nucleotide cyclase"/>
    <property type="match status" value="2"/>
</dbReference>
<accession>A0A183B296</accession>
<keyword evidence="13 22" id="KW-1133">Transmembrane helix</keyword>
<keyword evidence="15" id="KW-0325">Glycoprotein</keyword>
<feature type="transmembrane region" description="Helical" evidence="22">
    <location>
        <begin position="236"/>
        <end position="256"/>
    </location>
</feature>
<dbReference type="CDD" id="cd07302">
    <property type="entry name" value="CHD"/>
    <property type="match status" value="2"/>
</dbReference>
<evidence type="ECO:0000256" key="8">
    <source>
        <dbReference type="ARBA" id="ARBA00022723"/>
    </source>
</evidence>
<evidence type="ECO:0000256" key="21">
    <source>
        <dbReference type="ARBA" id="ARBA00081427"/>
    </source>
</evidence>
<dbReference type="WBParaSite" id="ECPE_0001337001-mRNA-1">
    <property type="protein sequence ID" value="ECPE_0001337001-mRNA-1"/>
    <property type="gene ID" value="ECPE_0001337001"/>
</dbReference>
<keyword evidence="8" id="KW-0479">Metal-binding</keyword>
<evidence type="ECO:0000256" key="9">
    <source>
        <dbReference type="ARBA" id="ARBA00022737"/>
    </source>
</evidence>
<feature type="transmembrane region" description="Helical" evidence="22">
    <location>
        <begin position="74"/>
        <end position="93"/>
    </location>
</feature>
<evidence type="ECO:0000256" key="1">
    <source>
        <dbReference type="ARBA" id="ARBA00001593"/>
    </source>
</evidence>